<reference evidence="4" key="3">
    <citation type="submission" date="2025-04" db="UniProtKB">
        <authorList>
            <consortium name="RefSeq"/>
        </authorList>
    </citation>
    <scope>IDENTIFICATION</scope>
    <source>
        <strain evidence="4">CBS 304.34</strain>
    </source>
</reference>
<dbReference type="AlphaFoldDB" id="A0A6A6YEM2"/>
<feature type="non-terminal residue" evidence="2">
    <location>
        <position position="1"/>
    </location>
</feature>
<sequence>PKADIDSEWTGNWTRFVNHSCEPNARFWPYRVGNHLVMVVEAVEEILAGTEITADYGKEYLARYGPHCLC</sequence>
<dbReference type="InterPro" id="IPR001214">
    <property type="entry name" value="SET_dom"/>
</dbReference>
<dbReference type="PANTHER" id="PTHR47250">
    <property type="entry name" value="HISTONE-LYSINE N-METHYLTRANSFERASE SET-6"/>
    <property type="match status" value="1"/>
</dbReference>
<dbReference type="InterPro" id="IPR046341">
    <property type="entry name" value="SET_dom_sf"/>
</dbReference>
<dbReference type="EMBL" id="MU003706">
    <property type="protein sequence ID" value="KAF2806973.1"/>
    <property type="molecule type" value="Genomic_DNA"/>
</dbReference>
<dbReference type="InterPro" id="IPR053105">
    <property type="entry name" value="Class_V-like_SAM-MTase"/>
</dbReference>
<evidence type="ECO:0000313" key="3">
    <source>
        <dbReference type="Proteomes" id="UP000504636"/>
    </source>
</evidence>
<feature type="domain" description="SET" evidence="1">
    <location>
        <begin position="1"/>
        <end position="57"/>
    </location>
</feature>
<name>A0A6A6YEM2_9PEZI</name>
<dbReference type="OrthoDB" id="308383at2759"/>
<keyword evidence="3" id="KW-1185">Reference proteome</keyword>
<protein>
    <submittedName>
        <fullName evidence="2 4">SET domain-containing protein</fullName>
    </submittedName>
</protein>
<dbReference type="Gene3D" id="2.170.270.10">
    <property type="entry name" value="SET domain"/>
    <property type="match status" value="1"/>
</dbReference>
<dbReference type="RefSeq" id="XP_033573937.1">
    <property type="nucleotide sequence ID" value="XM_033714578.1"/>
</dbReference>
<gene>
    <name evidence="2 4" type="ORF">BDZ99DRAFT_354223</name>
</gene>
<dbReference type="Proteomes" id="UP000504636">
    <property type="component" value="Unplaced"/>
</dbReference>
<dbReference type="PANTHER" id="PTHR47250:SF3">
    <property type="entry name" value="HISTONE-LYSINE N-METHYLTRANSFERASE SET-6"/>
    <property type="match status" value="1"/>
</dbReference>
<reference evidence="4" key="2">
    <citation type="submission" date="2020-04" db="EMBL/GenBank/DDBJ databases">
        <authorList>
            <consortium name="NCBI Genome Project"/>
        </authorList>
    </citation>
    <scope>NUCLEOTIDE SEQUENCE</scope>
    <source>
        <strain evidence="4">CBS 304.34</strain>
    </source>
</reference>
<evidence type="ECO:0000313" key="4">
    <source>
        <dbReference type="RefSeq" id="XP_033573937.1"/>
    </source>
</evidence>
<feature type="non-terminal residue" evidence="2">
    <location>
        <position position="70"/>
    </location>
</feature>
<evidence type="ECO:0000259" key="1">
    <source>
        <dbReference type="PROSITE" id="PS50280"/>
    </source>
</evidence>
<proteinExistence type="predicted"/>
<evidence type="ECO:0000313" key="2">
    <source>
        <dbReference type="EMBL" id="KAF2806973.1"/>
    </source>
</evidence>
<dbReference type="PROSITE" id="PS50280">
    <property type="entry name" value="SET"/>
    <property type="match status" value="1"/>
</dbReference>
<dbReference type="GeneID" id="54455471"/>
<dbReference type="SUPFAM" id="SSF82199">
    <property type="entry name" value="SET domain"/>
    <property type="match status" value="1"/>
</dbReference>
<organism evidence="2">
    <name type="scientific">Mytilinidion resinicola</name>
    <dbReference type="NCBI Taxonomy" id="574789"/>
    <lineage>
        <taxon>Eukaryota</taxon>
        <taxon>Fungi</taxon>
        <taxon>Dikarya</taxon>
        <taxon>Ascomycota</taxon>
        <taxon>Pezizomycotina</taxon>
        <taxon>Dothideomycetes</taxon>
        <taxon>Pleosporomycetidae</taxon>
        <taxon>Mytilinidiales</taxon>
        <taxon>Mytilinidiaceae</taxon>
        <taxon>Mytilinidion</taxon>
    </lineage>
</organism>
<reference evidence="2 4" key="1">
    <citation type="journal article" date="2020" name="Stud. Mycol.">
        <title>101 Dothideomycetes genomes: a test case for predicting lifestyles and emergence of pathogens.</title>
        <authorList>
            <person name="Haridas S."/>
            <person name="Albert R."/>
            <person name="Binder M."/>
            <person name="Bloem J."/>
            <person name="Labutti K."/>
            <person name="Salamov A."/>
            <person name="Andreopoulos B."/>
            <person name="Baker S."/>
            <person name="Barry K."/>
            <person name="Bills G."/>
            <person name="Bluhm B."/>
            <person name="Cannon C."/>
            <person name="Castanera R."/>
            <person name="Culley D."/>
            <person name="Daum C."/>
            <person name="Ezra D."/>
            <person name="Gonzalez J."/>
            <person name="Henrissat B."/>
            <person name="Kuo A."/>
            <person name="Liang C."/>
            <person name="Lipzen A."/>
            <person name="Lutzoni F."/>
            <person name="Magnuson J."/>
            <person name="Mondo S."/>
            <person name="Nolan M."/>
            <person name="Ohm R."/>
            <person name="Pangilinan J."/>
            <person name="Park H.-J."/>
            <person name="Ramirez L."/>
            <person name="Alfaro M."/>
            <person name="Sun H."/>
            <person name="Tritt A."/>
            <person name="Yoshinaga Y."/>
            <person name="Zwiers L.-H."/>
            <person name="Turgeon B."/>
            <person name="Goodwin S."/>
            <person name="Spatafora J."/>
            <person name="Crous P."/>
            <person name="Grigoriev I."/>
        </authorList>
    </citation>
    <scope>NUCLEOTIDE SEQUENCE</scope>
    <source>
        <strain evidence="2 4">CBS 304.34</strain>
    </source>
</reference>
<dbReference type="Pfam" id="PF00856">
    <property type="entry name" value="SET"/>
    <property type="match status" value="1"/>
</dbReference>
<accession>A0A6A6YEM2</accession>